<dbReference type="RefSeq" id="WP_232570157.1">
    <property type="nucleotide sequence ID" value="NZ_CP089466.1"/>
</dbReference>
<comment type="caution">
    <text evidence="8">The sequence shown here is derived from an EMBL/GenBank/DDBJ whole genome shotgun (WGS) entry which is preliminary data.</text>
</comment>
<evidence type="ECO:0000256" key="6">
    <source>
        <dbReference type="SAM" id="MobiDB-lite"/>
    </source>
</evidence>
<name>A0ABD5NH44_9EURY</name>
<sequence length="137" mass="15047">MAFDPLDSSMDQEAVDDIVATAIENNEVVLFMKGTPQMPQCGFSQRAIDLVTQHRPDVHTVDVLQSIDEFRNALDDHSGWETIPQTFVHGEFVGGSDVLGELDERGELADELDAENAPDPEEVETESADDDGVQSPF</sequence>
<feature type="compositionally biased region" description="Acidic residues" evidence="6">
    <location>
        <begin position="109"/>
        <end position="137"/>
    </location>
</feature>
<evidence type="ECO:0000256" key="2">
    <source>
        <dbReference type="ARBA" id="ARBA00022723"/>
    </source>
</evidence>
<keyword evidence="1" id="KW-0001">2Fe-2S</keyword>
<dbReference type="EMBL" id="JBHRWN010000002">
    <property type="protein sequence ID" value="MFC3478561.1"/>
    <property type="molecule type" value="Genomic_DNA"/>
</dbReference>
<dbReference type="InterPro" id="IPR033658">
    <property type="entry name" value="GRX_PICOT-like"/>
</dbReference>
<keyword evidence="5" id="KW-0676">Redox-active center</keyword>
<dbReference type="PANTHER" id="PTHR10293:SF16">
    <property type="entry name" value="GLUTAREDOXIN-RELATED PROTEIN 5, MITOCHONDRIAL"/>
    <property type="match status" value="1"/>
</dbReference>
<feature type="domain" description="Glutaredoxin" evidence="7">
    <location>
        <begin position="28"/>
        <end position="93"/>
    </location>
</feature>
<reference evidence="8 9" key="1">
    <citation type="journal article" date="2019" name="Int. J. Syst. Evol. Microbiol.">
        <title>The Global Catalogue of Microorganisms (GCM) 10K type strain sequencing project: providing services to taxonomists for standard genome sequencing and annotation.</title>
        <authorList>
            <consortium name="The Broad Institute Genomics Platform"/>
            <consortium name="The Broad Institute Genome Sequencing Center for Infectious Disease"/>
            <person name="Wu L."/>
            <person name="Ma J."/>
        </authorList>
    </citation>
    <scope>NUCLEOTIDE SEQUENCE [LARGE SCALE GENOMIC DNA]</scope>
    <source>
        <strain evidence="8 9">CGMCC 1.12562</strain>
    </source>
</reference>
<evidence type="ECO:0000256" key="5">
    <source>
        <dbReference type="ARBA" id="ARBA00023284"/>
    </source>
</evidence>
<evidence type="ECO:0000313" key="8">
    <source>
        <dbReference type="EMBL" id="MFC3478561.1"/>
    </source>
</evidence>
<evidence type="ECO:0000313" key="9">
    <source>
        <dbReference type="Proteomes" id="UP001595660"/>
    </source>
</evidence>
<dbReference type="GO" id="GO:0051537">
    <property type="term" value="F:2 iron, 2 sulfur cluster binding"/>
    <property type="evidence" value="ECO:0007669"/>
    <property type="project" value="UniProtKB-KW"/>
</dbReference>
<keyword evidence="2" id="KW-0479">Metal-binding</keyword>
<keyword evidence="3" id="KW-0408">Iron</keyword>
<dbReference type="PROSITE" id="PS51354">
    <property type="entry name" value="GLUTAREDOXIN_2"/>
    <property type="match status" value="1"/>
</dbReference>
<accession>A0ABD5NH44</accession>
<dbReference type="CDD" id="cd03028">
    <property type="entry name" value="GRX_PICOT_like"/>
    <property type="match status" value="1"/>
</dbReference>
<proteinExistence type="predicted"/>
<evidence type="ECO:0000256" key="4">
    <source>
        <dbReference type="ARBA" id="ARBA00023014"/>
    </source>
</evidence>
<organism evidence="8 9">
    <name type="scientific">Halobacterium litoreum</name>
    <dbReference type="NCBI Taxonomy" id="2039234"/>
    <lineage>
        <taxon>Archaea</taxon>
        <taxon>Methanobacteriati</taxon>
        <taxon>Methanobacteriota</taxon>
        <taxon>Stenosarchaea group</taxon>
        <taxon>Halobacteria</taxon>
        <taxon>Halobacteriales</taxon>
        <taxon>Halobacteriaceae</taxon>
        <taxon>Halobacterium</taxon>
    </lineage>
</organism>
<dbReference type="AlphaFoldDB" id="A0ABD5NH44"/>
<keyword evidence="4" id="KW-0411">Iron-sulfur</keyword>
<dbReference type="GO" id="GO:0046872">
    <property type="term" value="F:metal ion binding"/>
    <property type="evidence" value="ECO:0007669"/>
    <property type="project" value="UniProtKB-KW"/>
</dbReference>
<protein>
    <submittedName>
        <fullName evidence="8">Glutaredoxin family protein</fullName>
    </submittedName>
</protein>
<evidence type="ECO:0000259" key="7">
    <source>
        <dbReference type="Pfam" id="PF00462"/>
    </source>
</evidence>
<dbReference type="Proteomes" id="UP001595660">
    <property type="component" value="Unassembled WGS sequence"/>
</dbReference>
<evidence type="ECO:0000256" key="1">
    <source>
        <dbReference type="ARBA" id="ARBA00022714"/>
    </source>
</evidence>
<dbReference type="PANTHER" id="PTHR10293">
    <property type="entry name" value="GLUTAREDOXIN FAMILY MEMBER"/>
    <property type="match status" value="1"/>
</dbReference>
<dbReference type="InterPro" id="IPR036249">
    <property type="entry name" value="Thioredoxin-like_sf"/>
</dbReference>
<dbReference type="GeneID" id="69118429"/>
<feature type="region of interest" description="Disordered" evidence="6">
    <location>
        <begin position="99"/>
        <end position="137"/>
    </location>
</feature>
<dbReference type="Pfam" id="PF00462">
    <property type="entry name" value="Glutaredoxin"/>
    <property type="match status" value="1"/>
</dbReference>
<keyword evidence="9" id="KW-1185">Reference proteome</keyword>
<gene>
    <name evidence="8" type="ORF">ACFOKC_12590</name>
</gene>
<evidence type="ECO:0000256" key="3">
    <source>
        <dbReference type="ARBA" id="ARBA00023004"/>
    </source>
</evidence>
<dbReference type="InterPro" id="IPR002109">
    <property type="entry name" value="Glutaredoxin"/>
</dbReference>
<dbReference type="SUPFAM" id="SSF52833">
    <property type="entry name" value="Thioredoxin-like"/>
    <property type="match status" value="1"/>
</dbReference>
<dbReference type="Gene3D" id="3.40.30.10">
    <property type="entry name" value="Glutaredoxin"/>
    <property type="match status" value="1"/>
</dbReference>
<dbReference type="InterPro" id="IPR004480">
    <property type="entry name" value="Monothiol_GRX-rel"/>
</dbReference>